<protein>
    <submittedName>
        <fullName evidence="1">Polyketide cyclase/dehydrase/lipid transport protein</fullName>
    </submittedName>
</protein>
<dbReference type="SUPFAM" id="SSF55961">
    <property type="entry name" value="Bet v1-like"/>
    <property type="match status" value="1"/>
</dbReference>
<name>A0A2N3VJI0_9NOCA</name>
<keyword evidence="2" id="KW-1185">Reference proteome</keyword>
<comment type="caution">
    <text evidence="1">The sequence shown here is derived from an EMBL/GenBank/DDBJ whole genome shotgun (WGS) entry which is preliminary data.</text>
</comment>
<evidence type="ECO:0000313" key="1">
    <source>
        <dbReference type="EMBL" id="PKV81777.1"/>
    </source>
</evidence>
<gene>
    <name evidence="1" type="ORF">ATK86_6248</name>
</gene>
<dbReference type="CDD" id="cd07812">
    <property type="entry name" value="SRPBCC"/>
    <property type="match status" value="1"/>
</dbReference>
<accession>A0A2N3VJI0</accession>
<dbReference type="EMBL" id="PJMW01000002">
    <property type="protein sequence ID" value="PKV81777.1"/>
    <property type="molecule type" value="Genomic_DNA"/>
</dbReference>
<dbReference type="Pfam" id="PF10604">
    <property type="entry name" value="Polyketide_cyc2"/>
    <property type="match status" value="1"/>
</dbReference>
<evidence type="ECO:0000313" key="2">
    <source>
        <dbReference type="Proteomes" id="UP000233766"/>
    </source>
</evidence>
<dbReference type="Proteomes" id="UP000233766">
    <property type="component" value="Unassembled WGS sequence"/>
</dbReference>
<dbReference type="OrthoDB" id="9803476at2"/>
<dbReference type="InterPro" id="IPR019587">
    <property type="entry name" value="Polyketide_cyclase/dehydratase"/>
</dbReference>
<dbReference type="AlphaFoldDB" id="A0A2N3VJI0"/>
<proteinExistence type="predicted"/>
<dbReference type="Gene3D" id="3.30.530.20">
    <property type="match status" value="1"/>
</dbReference>
<reference evidence="1 2" key="1">
    <citation type="submission" date="2017-12" db="EMBL/GenBank/DDBJ databases">
        <title>Sequencing the genomes of 1000 Actinobacteria strains.</title>
        <authorList>
            <person name="Klenk H.-P."/>
        </authorList>
    </citation>
    <scope>NUCLEOTIDE SEQUENCE [LARGE SCALE GENOMIC DNA]</scope>
    <source>
        <strain evidence="1 2">DSM 44489</strain>
    </source>
</reference>
<sequence>MKWGIMAQRSHRRQTGQLITPDGAPCDGVDQVHVSGAISLPVPVDVLWELLSEPVRIASWMSELHAWTGTTPDRVDADLELPAQVQMFDMLHDVRLVVTEYRPTRSWTMTCGTVAGIALGFTIELDRLRDNSRVTLRTGLHGQVLREADEVVLRHALQVGLDSNLRQLADLAEPEAITCRPPVAVVPHPG</sequence>
<organism evidence="1 2">
    <name type="scientific">Nocardia fluminea</name>
    <dbReference type="NCBI Taxonomy" id="134984"/>
    <lineage>
        <taxon>Bacteria</taxon>
        <taxon>Bacillati</taxon>
        <taxon>Actinomycetota</taxon>
        <taxon>Actinomycetes</taxon>
        <taxon>Mycobacteriales</taxon>
        <taxon>Nocardiaceae</taxon>
        <taxon>Nocardia</taxon>
    </lineage>
</organism>
<dbReference type="InterPro" id="IPR023393">
    <property type="entry name" value="START-like_dom_sf"/>
</dbReference>